<evidence type="ECO:0000313" key="13">
    <source>
        <dbReference type="Proteomes" id="UP000826195"/>
    </source>
</evidence>
<keyword evidence="6" id="KW-0813">Transport</keyword>
<dbReference type="PANTHER" id="PTHR31196:SF2">
    <property type="entry name" value="RNA POLYMERASE II NUCLEAR LOCALIZATION PROTEIN SLC7A6OS-RELATED"/>
    <property type="match status" value="1"/>
</dbReference>
<feature type="domain" description="Transcription factor Iwr1" evidence="11">
    <location>
        <begin position="148"/>
        <end position="211"/>
    </location>
</feature>
<keyword evidence="13" id="KW-1185">Reference proteome</keyword>
<proteinExistence type="inferred from homology"/>
<dbReference type="Proteomes" id="UP000826195">
    <property type="component" value="Unassembled WGS sequence"/>
</dbReference>
<feature type="compositionally biased region" description="Acidic residues" evidence="10">
    <location>
        <begin position="285"/>
        <end position="304"/>
    </location>
</feature>
<keyword evidence="9" id="KW-0539">Nucleus</keyword>
<organism evidence="12 13">
    <name type="scientific">Cotesia glomerata</name>
    <name type="common">Lepidopteran parasitic wasp</name>
    <name type="synonym">Apanteles glomeratus</name>
    <dbReference type="NCBI Taxonomy" id="32391"/>
    <lineage>
        <taxon>Eukaryota</taxon>
        <taxon>Metazoa</taxon>
        <taxon>Ecdysozoa</taxon>
        <taxon>Arthropoda</taxon>
        <taxon>Hexapoda</taxon>
        <taxon>Insecta</taxon>
        <taxon>Pterygota</taxon>
        <taxon>Neoptera</taxon>
        <taxon>Endopterygota</taxon>
        <taxon>Hymenoptera</taxon>
        <taxon>Apocrita</taxon>
        <taxon>Ichneumonoidea</taxon>
        <taxon>Braconidae</taxon>
        <taxon>Microgastrinae</taxon>
        <taxon>Cotesia</taxon>
    </lineage>
</organism>
<feature type="compositionally biased region" description="Acidic residues" evidence="10">
    <location>
        <begin position="188"/>
        <end position="198"/>
    </location>
</feature>
<dbReference type="GO" id="GO:0005634">
    <property type="term" value="C:nucleus"/>
    <property type="evidence" value="ECO:0007669"/>
    <property type="project" value="UniProtKB-SubCell"/>
</dbReference>
<dbReference type="GO" id="GO:0032502">
    <property type="term" value="P:developmental process"/>
    <property type="evidence" value="ECO:0007669"/>
    <property type="project" value="TreeGrafter"/>
</dbReference>
<dbReference type="InterPro" id="IPR040218">
    <property type="entry name" value="SLC7A6OS"/>
</dbReference>
<evidence type="ECO:0000256" key="2">
    <source>
        <dbReference type="ARBA" id="ARBA00004123"/>
    </source>
</evidence>
<evidence type="ECO:0000256" key="3">
    <source>
        <dbReference type="ARBA" id="ARBA00004496"/>
    </source>
</evidence>
<evidence type="ECO:0000256" key="9">
    <source>
        <dbReference type="ARBA" id="ARBA00023242"/>
    </source>
</evidence>
<dbReference type="Pfam" id="PF08574">
    <property type="entry name" value="Iwr1"/>
    <property type="match status" value="1"/>
</dbReference>
<evidence type="ECO:0000256" key="6">
    <source>
        <dbReference type="ARBA" id="ARBA00022448"/>
    </source>
</evidence>
<evidence type="ECO:0000256" key="7">
    <source>
        <dbReference type="ARBA" id="ARBA00022490"/>
    </source>
</evidence>
<keyword evidence="8" id="KW-0653">Protein transport</keyword>
<keyword evidence="7" id="KW-0963">Cytoplasm</keyword>
<comment type="similarity">
    <text evidence="4">Belongs to the IWR1/SLC7A6OS family.</text>
</comment>
<comment type="subcellular location">
    <subcellularLocation>
        <location evidence="3">Cytoplasm</location>
    </subcellularLocation>
    <subcellularLocation>
        <location evidence="2">Nucleus</location>
    </subcellularLocation>
</comment>
<evidence type="ECO:0000256" key="4">
    <source>
        <dbReference type="ARBA" id="ARBA00010218"/>
    </source>
</evidence>
<evidence type="ECO:0000256" key="10">
    <source>
        <dbReference type="SAM" id="MobiDB-lite"/>
    </source>
</evidence>
<dbReference type="PANTHER" id="PTHR31196">
    <property type="entry name" value="RNA POLYMERASE II NUCLEAR LOCALIZATION PROTEIN SLC7A6OS-RELATED"/>
    <property type="match status" value="1"/>
</dbReference>
<dbReference type="EMBL" id="JAHXZJ010001119">
    <property type="protein sequence ID" value="KAH0554084.1"/>
    <property type="molecule type" value="Genomic_DNA"/>
</dbReference>
<feature type="region of interest" description="Disordered" evidence="10">
    <location>
        <begin position="186"/>
        <end position="218"/>
    </location>
</feature>
<gene>
    <name evidence="12" type="ORF">KQX54_007474</name>
</gene>
<evidence type="ECO:0000256" key="1">
    <source>
        <dbReference type="ARBA" id="ARBA00003202"/>
    </source>
</evidence>
<dbReference type="GO" id="GO:0005737">
    <property type="term" value="C:cytoplasm"/>
    <property type="evidence" value="ECO:0007669"/>
    <property type="project" value="UniProtKB-SubCell"/>
</dbReference>
<accession>A0AAV7IJT6</accession>
<sequence length="326" mass="37356">MTTILRVKRRNSDEPLDALIIACKKRKVDDEAAKVTDPKEPLKTVVKFAGTVQNQEVNAAKEIAKTLTTSQLKANYKQHSVDVLNKTRTQKQEDSRENRYKFVNCFREIESSDADGKDNDLSMTLIDVEDSVSCTKKAEDTDLSDCSQFVFDVYCVMENTIKLIDDSFTIEPYNDEMVFDDKYRENGEFSEDDSDDSNCESNWKNDYPDSDDYHSDGSIGVEDMEQAVSRMWLHDGQSDLSDDEYDNYIYNLDNSKYTVDDSDIEHYGLAYAQFKAKLKNKKNDDDDEESDDDNDDDCDNDSDDSNYSGVFISEIHSDEEGHDDND</sequence>
<dbReference type="AlphaFoldDB" id="A0AAV7IJT6"/>
<dbReference type="InterPro" id="IPR013883">
    <property type="entry name" value="TF_Iwr1_dom"/>
</dbReference>
<comment type="caution">
    <text evidence="12">The sequence shown here is derived from an EMBL/GenBank/DDBJ whole genome shotgun (WGS) entry which is preliminary data.</text>
</comment>
<feature type="region of interest" description="Disordered" evidence="10">
    <location>
        <begin position="279"/>
        <end position="326"/>
    </location>
</feature>
<protein>
    <recommendedName>
        <fullName evidence="5">Probable RNA polymerase II nuclear localization protein SLC7A6OS</fullName>
    </recommendedName>
</protein>
<evidence type="ECO:0000256" key="8">
    <source>
        <dbReference type="ARBA" id="ARBA00022927"/>
    </source>
</evidence>
<evidence type="ECO:0000259" key="11">
    <source>
        <dbReference type="Pfam" id="PF08574"/>
    </source>
</evidence>
<dbReference type="GO" id="GO:0015031">
    <property type="term" value="P:protein transport"/>
    <property type="evidence" value="ECO:0007669"/>
    <property type="project" value="UniProtKB-KW"/>
</dbReference>
<name>A0AAV7IJT6_COTGL</name>
<evidence type="ECO:0000256" key="5">
    <source>
        <dbReference type="ARBA" id="ARBA00017036"/>
    </source>
</evidence>
<reference evidence="12 13" key="1">
    <citation type="journal article" date="2021" name="J. Hered.">
        <title>A chromosome-level genome assembly of the parasitoid wasp, Cotesia glomerata (Hymenoptera: Braconidae).</title>
        <authorList>
            <person name="Pinto B.J."/>
            <person name="Weis J.J."/>
            <person name="Gamble T."/>
            <person name="Ode P.J."/>
            <person name="Paul R."/>
            <person name="Zaspel J.M."/>
        </authorList>
    </citation>
    <scope>NUCLEOTIDE SEQUENCE [LARGE SCALE GENOMIC DNA]</scope>
    <source>
        <strain evidence="12">CgM1</strain>
    </source>
</reference>
<comment type="function">
    <text evidence="1">Directs RNA polymerase II nuclear import.</text>
</comment>
<evidence type="ECO:0000313" key="12">
    <source>
        <dbReference type="EMBL" id="KAH0554084.1"/>
    </source>
</evidence>